<dbReference type="EMBL" id="PCRN01000062">
    <property type="protein sequence ID" value="PIP22257.1"/>
    <property type="molecule type" value="Genomic_DNA"/>
</dbReference>
<sequence>MPGPFVLTKDLIDKMAREAAKRVNKPGDDAEYNEIRAERILDGISPEELIVRGVVASLKRGEGGKS</sequence>
<dbReference type="AlphaFoldDB" id="A0A2G9YSR5"/>
<accession>A0A2G9YSR5</accession>
<gene>
    <name evidence="1" type="ORF">COX38_01550</name>
</gene>
<evidence type="ECO:0000313" key="1">
    <source>
        <dbReference type="EMBL" id="PIP22257.1"/>
    </source>
</evidence>
<proteinExistence type="predicted"/>
<comment type="caution">
    <text evidence="1">The sequence shown here is derived from an EMBL/GenBank/DDBJ whole genome shotgun (WGS) entry which is preliminary data.</text>
</comment>
<evidence type="ECO:0000313" key="2">
    <source>
        <dbReference type="Proteomes" id="UP000229054"/>
    </source>
</evidence>
<dbReference type="Proteomes" id="UP000229054">
    <property type="component" value="Unassembled WGS sequence"/>
</dbReference>
<name>A0A2G9YSR5_9BACT</name>
<organism evidence="1 2">
    <name type="scientific">Candidatus Nealsonbacteria bacterium CG23_combo_of_CG06-09_8_20_14_all_39_25</name>
    <dbReference type="NCBI Taxonomy" id="1974723"/>
    <lineage>
        <taxon>Bacteria</taxon>
        <taxon>Candidatus Nealsoniibacteriota</taxon>
    </lineage>
</organism>
<protein>
    <submittedName>
        <fullName evidence="1">Uncharacterized protein</fullName>
    </submittedName>
</protein>
<reference evidence="1 2" key="1">
    <citation type="submission" date="2017-09" db="EMBL/GenBank/DDBJ databases">
        <title>Depth-based differentiation of microbial function through sediment-hosted aquifers and enrichment of novel symbionts in the deep terrestrial subsurface.</title>
        <authorList>
            <person name="Probst A.J."/>
            <person name="Ladd B."/>
            <person name="Jarett J.K."/>
            <person name="Geller-Mcgrath D.E."/>
            <person name="Sieber C.M."/>
            <person name="Emerson J.B."/>
            <person name="Anantharaman K."/>
            <person name="Thomas B.C."/>
            <person name="Malmstrom R."/>
            <person name="Stieglmeier M."/>
            <person name="Klingl A."/>
            <person name="Woyke T."/>
            <person name="Ryan C.M."/>
            <person name="Banfield J.F."/>
        </authorList>
    </citation>
    <scope>NUCLEOTIDE SEQUENCE [LARGE SCALE GENOMIC DNA]</scope>
    <source>
        <strain evidence="1">CG23_combo_of_CG06-09_8_20_14_all_39_25</strain>
    </source>
</reference>